<dbReference type="Bgee" id="WBGene00008611">
    <property type="expression patterns" value="Expressed in embryo and 1 other cell type or tissue"/>
</dbReference>
<feature type="domain" description="Sdz-33 F-box" evidence="2">
    <location>
        <begin position="237"/>
        <end position="274"/>
    </location>
</feature>
<dbReference type="OrthoDB" id="5876939at2759"/>
<dbReference type="UCSC" id="F09C3.3">
    <property type="organism name" value="c. elegans"/>
</dbReference>
<dbReference type="AGR" id="WB:WBGene00008611"/>
<evidence type="ECO:0000313" key="5">
    <source>
        <dbReference type="WormBase" id="F09C3.3"/>
    </source>
</evidence>
<dbReference type="RefSeq" id="NP_493495.2">
    <property type="nucleotide sequence ID" value="NM_061094.4"/>
</dbReference>
<dbReference type="CTD" id="184227"/>
<dbReference type="PaxDb" id="6239-F09C3.3"/>
<name>O17774_CAEEL</name>
<dbReference type="GeneID" id="184227"/>
<dbReference type="AlphaFoldDB" id="O17774"/>
<feature type="domain" description="F-box" evidence="1">
    <location>
        <begin position="9"/>
        <end position="48"/>
    </location>
</feature>
<accession>O17774</accession>
<evidence type="ECO:0000259" key="1">
    <source>
        <dbReference type="Pfam" id="PF00646"/>
    </source>
</evidence>
<dbReference type="InParanoid" id="O17774"/>
<evidence type="ECO:0000313" key="3">
    <source>
        <dbReference type="EMBL" id="CAB07181.3"/>
    </source>
</evidence>
<organism evidence="3 4">
    <name type="scientific">Caenorhabditis elegans</name>
    <dbReference type="NCBI Taxonomy" id="6239"/>
    <lineage>
        <taxon>Eukaryota</taxon>
        <taxon>Metazoa</taxon>
        <taxon>Ecdysozoa</taxon>
        <taxon>Nematoda</taxon>
        <taxon>Chromadorea</taxon>
        <taxon>Rhabditida</taxon>
        <taxon>Rhabditina</taxon>
        <taxon>Rhabditomorpha</taxon>
        <taxon>Rhabditoidea</taxon>
        <taxon>Rhabditidae</taxon>
        <taxon>Peloderinae</taxon>
        <taxon>Caenorhabditis</taxon>
    </lineage>
</organism>
<evidence type="ECO:0000259" key="2">
    <source>
        <dbReference type="Pfam" id="PF07735"/>
    </source>
</evidence>
<dbReference type="PANTHER" id="PTHR22899">
    <property type="entry name" value="CYCLIN-RELATED F-BOX FAMILY"/>
    <property type="match status" value="1"/>
</dbReference>
<dbReference type="HOGENOM" id="CLU_028840_1_1_1"/>
<dbReference type="KEGG" id="cel:CELE_F09C3.3"/>
<dbReference type="Pfam" id="PF07735">
    <property type="entry name" value="FBA_2"/>
    <property type="match status" value="1"/>
</dbReference>
<dbReference type="PhylomeDB" id="O17774"/>
<keyword evidence="4" id="KW-1185">Reference proteome</keyword>
<dbReference type="InterPro" id="IPR012885">
    <property type="entry name" value="F-box_Sdz-33"/>
</dbReference>
<protein>
    <submittedName>
        <fullName evidence="3">F-box associated domain-containing protein</fullName>
    </submittedName>
</protein>
<dbReference type="EMBL" id="BX284601">
    <property type="protein sequence ID" value="CAB07181.3"/>
    <property type="molecule type" value="Genomic_DNA"/>
</dbReference>
<dbReference type="InterPro" id="IPR053222">
    <property type="entry name" value="Zygotic_Embryogenesis-Asso"/>
</dbReference>
<dbReference type="Pfam" id="PF00646">
    <property type="entry name" value="F-box"/>
    <property type="match status" value="1"/>
</dbReference>
<proteinExistence type="predicted"/>
<reference evidence="3 4" key="1">
    <citation type="journal article" date="1998" name="Science">
        <title>Genome sequence of the nematode C. elegans: a platform for investigating biology.</title>
        <authorList>
            <consortium name="The C. elegans sequencing consortium"/>
            <person name="Sulson J.E."/>
            <person name="Waterston R."/>
        </authorList>
    </citation>
    <scope>NUCLEOTIDE SEQUENCE [LARGE SCALE GENOMIC DNA]</scope>
    <source>
        <strain evidence="3 4">Bristol N2</strain>
    </source>
</reference>
<sequence length="327" mass="38390">MTTSTSFPILLLPPKCLQHALKEMKHMDFIYFSFASKQCMNLAITVNSKATRLEVKCTHSCKKHTPHCIMVEAKFMDNKSAGFWIYTDITTGGDRDCSETMSPLDGKYYGHGRWRVAEKYRKMPKITLRKLIEHLLVLLHLPKIHVLSFKNMSDLQSINEIFKGFPIGLFSASASKMDYNECMFYDRVLQLFSDNTERFSIEYSERFISRHEIHDLLARDLHRIVFLDWRPYLLQAINSNCERIVLECYVESQLLNKFLKHWMRGSNPRMKYLQAKVDIKNQKYKSQILEGIETLPLKNRTSIESFDGKKARINLMNDGLFLMYVRI</sequence>
<dbReference type="InterPro" id="IPR001810">
    <property type="entry name" value="F-box_dom"/>
</dbReference>
<dbReference type="PANTHER" id="PTHR22899:SF0">
    <property type="entry name" value="F-BOX ASSOCIATED DOMAIN-CONTAINING PROTEIN-RELATED"/>
    <property type="match status" value="1"/>
</dbReference>
<evidence type="ECO:0000313" key="4">
    <source>
        <dbReference type="Proteomes" id="UP000001940"/>
    </source>
</evidence>
<dbReference type="WormBase" id="F09C3.3">
    <property type="protein sequence ID" value="CE42904"/>
    <property type="gene ID" value="WBGene00008611"/>
    <property type="gene designation" value="fbxb-68"/>
</dbReference>
<dbReference type="Proteomes" id="UP000001940">
    <property type="component" value="Chromosome I"/>
</dbReference>
<gene>
    <name evidence="3 5" type="primary">fbxb-68</name>
    <name evidence="3" type="ORF">CELE_F09C3.3</name>
    <name evidence="5" type="ORF">F09C3.3</name>
</gene>